<sequence length="66" mass="7506">MIITILLLVLIVNLLESLYLGIKYLRLKKQNAADKEYTKMVEKVAPLMYVTLVISVIALVVSWIIS</sequence>
<keyword evidence="1" id="KW-0472">Membrane</keyword>
<organism evidence="2">
    <name type="scientific">Staphylococcus staphylolyticus</name>
    <dbReference type="NCBI Taxonomy" id="1287"/>
    <lineage>
        <taxon>Bacteria</taxon>
        <taxon>Bacillati</taxon>
        <taxon>Bacillota</taxon>
        <taxon>Bacilli</taxon>
        <taxon>Bacillales</taxon>
        <taxon>Staphylococcaceae</taxon>
        <taxon>Staphylococcus</taxon>
    </lineage>
</organism>
<proteinExistence type="predicted"/>
<keyword evidence="2" id="KW-0614">Plasmid</keyword>
<accession>A0A221LB59</accession>
<keyword evidence="1" id="KW-1133">Transmembrane helix</keyword>
<dbReference type="AlphaFoldDB" id="A0A221LB59"/>
<reference evidence="2" key="1">
    <citation type="journal article" date="2010" name="Plasmid">
        <title>Complete nucleotide sequences of plasmids pACK1 and pACK3 from Staphylococcus simulans biovar staphylolyticus.</title>
        <authorList>
            <person name="Gargis A.S."/>
            <person name="Tate A.H."/>
            <person name="Heath L.S."/>
            <person name="Heath H.E."/>
            <person name="Leblanc P.A."/>
            <person name="Sloan G.L."/>
        </authorList>
    </citation>
    <scope>NUCLEOTIDE SEQUENCE</scope>
    <source>
        <strain evidence="2">NRRL B-2628</strain>
        <plasmid evidence="2">pACK1</plasmid>
    </source>
</reference>
<name>A0A221LB59_STAST</name>
<feature type="transmembrane region" description="Helical" evidence="1">
    <location>
        <begin position="46"/>
        <end position="65"/>
    </location>
</feature>
<feature type="transmembrane region" description="Helical" evidence="1">
    <location>
        <begin position="6"/>
        <end position="25"/>
    </location>
</feature>
<evidence type="ECO:0000256" key="1">
    <source>
        <dbReference type="SAM" id="Phobius"/>
    </source>
</evidence>
<reference evidence="2" key="2">
    <citation type="submission" date="2017-07" db="EMBL/GenBank/DDBJ databases">
        <authorList>
            <person name="Gargis A.S."/>
            <person name="Tate A.H."/>
            <person name="Heath L.S."/>
            <person name="Heath H.E."/>
            <person name="LeBlanc P.A."/>
            <person name="Sloan G.L."/>
        </authorList>
    </citation>
    <scope>NUCLEOTIDE SEQUENCE</scope>
    <source>
        <strain evidence="2">NRRL B-2628</strain>
        <plasmid evidence="2">pACK1</plasmid>
    </source>
</reference>
<protein>
    <submittedName>
        <fullName evidence="2">Uncharacterized protein</fullName>
    </submittedName>
</protein>
<keyword evidence="1" id="KW-0812">Transmembrane</keyword>
<geneLocation type="plasmid" evidence="2">
    <name>pACK1</name>
</geneLocation>
<evidence type="ECO:0000313" key="2">
    <source>
        <dbReference type="EMBL" id="ASM90314.1"/>
    </source>
</evidence>
<dbReference type="EMBL" id="GU228571">
    <property type="protein sequence ID" value="ASM90314.1"/>
    <property type="molecule type" value="Genomic_DNA"/>
</dbReference>